<name>A0A8S2MW58_9BILA</name>
<evidence type="ECO:0000259" key="2">
    <source>
        <dbReference type="PROSITE" id="PS50004"/>
    </source>
</evidence>
<dbReference type="EMBL" id="CAJOBJ010003788">
    <property type="protein sequence ID" value="CAF3978226.1"/>
    <property type="molecule type" value="Genomic_DNA"/>
</dbReference>
<feature type="transmembrane region" description="Helical" evidence="1">
    <location>
        <begin position="153"/>
        <end position="173"/>
    </location>
</feature>
<feature type="domain" description="C2" evidence="2">
    <location>
        <begin position="15"/>
        <end position="134"/>
    </location>
</feature>
<dbReference type="Pfam" id="PF00168">
    <property type="entry name" value="C2"/>
    <property type="match status" value="1"/>
</dbReference>
<dbReference type="CDD" id="cd00030">
    <property type="entry name" value="C2"/>
    <property type="match status" value="1"/>
</dbReference>
<reference evidence="3" key="1">
    <citation type="submission" date="2021-02" db="EMBL/GenBank/DDBJ databases">
        <authorList>
            <person name="Nowell W R."/>
        </authorList>
    </citation>
    <scope>NUCLEOTIDE SEQUENCE</scope>
</reference>
<keyword evidence="1" id="KW-0472">Membrane</keyword>
<proteinExistence type="predicted"/>
<keyword evidence="1" id="KW-0812">Transmembrane</keyword>
<dbReference type="InterPro" id="IPR035892">
    <property type="entry name" value="C2_domain_sf"/>
</dbReference>
<sequence>MLDSVLICHSSGRERQESFKYVLMILSSTLDWYQFFKFHQSIALHDEDTFGGANYAYVEAYIDDDYKQRTATISNLTTLPWSETFQLQKYRVEKNQHHIHLKVYDQNVGSRDEIGSAKIDLKPIKISGTFDDWIKMPKLFGLTREGLQMILTIRVHIVFISFSFKVITVLLNFRHWARNLRKN</sequence>
<organism evidence="3 4">
    <name type="scientific">Rotaria magnacalcarata</name>
    <dbReference type="NCBI Taxonomy" id="392030"/>
    <lineage>
        <taxon>Eukaryota</taxon>
        <taxon>Metazoa</taxon>
        <taxon>Spiralia</taxon>
        <taxon>Gnathifera</taxon>
        <taxon>Rotifera</taxon>
        <taxon>Eurotatoria</taxon>
        <taxon>Bdelloidea</taxon>
        <taxon>Philodinida</taxon>
        <taxon>Philodinidae</taxon>
        <taxon>Rotaria</taxon>
    </lineage>
</organism>
<dbReference type="Gene3D" id="2.60.40.150">
    <property type="entry name" value="C2 domain"/>
    <property type="match status" value="1"/>
</dbReference>
<protein>
    <recommendedName>
        <fullName evidence="2">C2 domain-containing protein</fullName>
    </recommendedName>
</protein>
<accession>A0A8S2MW58</accession>
<comment type="caution">
    <text evidence="3">The sequence shown here is derived from an EMBL/GenBank/DDBJ whole genome shotgun (WGS) entry which is preliminary data.</text>
</comment>
<evidence type="ECO:0000313" key="3">
    <source>
        <dbReference type="EMBL" id="CAF3978226.1"/>
    </source>
</evidence>
<evidence type="ECO:0000313" key="4">
    <source>
        <dbReference type="Proteomes" id="UP000681720"/>
    </source>
</evidence>
<gene>
    <name evidence="3" type="ORF">GIL414_LOCUS10534</name>
</gene>
<dbReference type="PROSITE" id="PS50004">
    <property type="entry name" value="C2"/>
    <property type="match status" value="1"/>
</dbReference>
<keyword evidence="1" id="KW-1133">Transmembrane helix</keyword>
<dbReference type="SUPFAM" id="SSF49562">
    <property type="entry name" value="C2 domain (Calcium/lipid-binding domain, CaLB)"/>
    <property type="match status" value="1"/>
</dbReference>
<dbReference type="Proteomes" id="UP000681720">
    <property type="component" value="Unassembled WGS sequence"/>
</dbReference>
<dbReference type="AlphaFoldDB" id="A0A8S2MW58"/>
<dbReference type="InterPro" id="IPR000008">
    <property type="entry name" value="C2_dom"/>
</dbReference>
<evidence type="ECO:0000256" key="1">
    <source>
        <dbReference type="SAM" id="Phobius"/>
    </source>
</evidence>